<dbReference type="Proteomes" id="UP000019243">
    <property type="component" value="Unassembled WGS sequence"/>
</dbReference>
<evidence type="ECO:0000313" key="3">
    <source>
        <dbReference type="Proteomes" id="UP000019243"/>
    </source>
</evidence>
<gene>
    <name evidence="2" type="ORF">BCAMP_09155</name>
</gene>
<accession>W7CF88</accession>
<proteinExistence type="predicted"/>
<dbReference type="EMBL" id="AODH01000038">
    <property type="protein sequence ID" value="EUJ38014.1"/>
    <property type="molecule type" value="Genomic_DNA"/>
</dbReference>
<evidence type="ECO:0000313" key="2">
    <source>
        <dbReference type="EMBL" id="EUJ38014.1"/>
    </source>
</evidence>
<organism evidence="2 3">
    <name type="scientific">Brochothrix campestris FSL F6-1037</name>
    <dbReference type="NCBI Taxonomy" id="1265861"/>
    <lineage>
        <taxon>Bacteria</taxon>
        <taxon>Bacillati</taxon>
        <taxon>Bacillota</taxon>
        <taxon>Bacilli</taxon>
        <taxon>Bacillales</taxon>
        <taxon>Listeriaceae</taxon>
        <taxon>Brochothrix</taxon>
    </lineage>
</organism>
<keyword evidence="1" id="KW-0812">Transmembrane</keyword>
<evidence type="ECO:0000256" key="1">
    <source>
        <dbReference type="SAM" id="Phobius"/>
    </source>
</evidence>
<reference evidence="2 3" key="1">
    <citation type="submission" date="2012-12" db="EMBL/GenBank/DDBJ databases">
        <title>Novel taxa of Listeriaceae from agricultural environments in the United States.</title>
        <authorList>
            <person name="den Bakker H.C."/>
            <person name="Allred A."/>
            <person name="Warchocki S."/>
            <person name="Wright E.M."/>
            <person name="Burrell A."/>
            <person name="Nightingale K.K."/>
            <person name="Kephart D."/>
            <person name="Wiedmann M."/>
        </authorList>
    </citation>
    <scope>NUCLEOTIDE SEQUENCE [LARGE SCALE GENOMIC DNA]</scope>
    <source>
        <strain evidence="2 3">FSL F6-1037</strain>
    </source>
</reference>
<keyword evidence="1" id="KW-0472">Membrane</keyword>
<name>W7CF88_9LIST</name>
<keyword evidence="1" id="KW-1133">Transmembrane helix</keyword>
<feature type="transmembrane region" description="Helical" evidence="1">
    <location>
        <begin position="39"/>
        <end position="61"/>
    </location>
</feature>
<keyword evidence="3" id="KW-1185">Reference proteome</keyword>
<dbReference type="AlphaFoldDB" id="W7CF88"/>
<comment type="caution">
    <text evidence="2">The sequence shown here is derived from an EMBL/GenBank/DDBJ whole genome shotgun (WGS) entry which is preliminary data.</text>
</comment>
<protein>
    <submittedName>
        <fullName evidence="2">Uncharacterized protein</fullName>
    </submittedName>
</protein>
<sequence>MNKMILVGAIIFGIGLFIQLITAKWSWRLGGYYKSKNKPLSLIGLCIIILGLVIIVMSAIANGQLKI</sequence>